<dbReference type="NCBIfam" id="TIGR01537">
    <property type="entry name" value="portal_HK97"/>
    <property type="match status" value="1"/>
</dbReference>
<dbReference type="Proteomes" id="UP001055153">
    <property type="component" value="Unassembled WGS sequence"/>
</dbReference>
<proteinExistence type="predicted"/>
<evidence type="ECO:0008006" key="4">
    <source>
        <dbReference type="Google" id="ProtNLM"/>
    </source>
</evidence>
<dbReference type="InterPro" id="IPR006427">
    <property type="entry name" value="Portal_HK97"/>
</dbReference>
<dbReference type="InterPro" id="IPR006944">
    <property type="entry name" value="Phage/GTA_portal"/>
</dbReference>
<organism evidence="2 3">
    <name type="scientific">Methylobacterium isbiliense</name>
    <dbReference type="NCBI Taxonomy" id="315478"/>
    <lineage>
        <taxon>Bacteria</taxon>
        <taxon>Pseudomonadati</taxon>
        <taxon>Pseudomonadota</taxon>
        <taxon>Alphaproteobacteria</taxon>
        <taxon>Hyphomicrobiales</taxon>
        <taxon>Methylobacteriaceae</taxon>
        <taxon>Methylobacterium</taxon>
    </lineage>
</organism>
<name>A0ABQ4SAD2_9HYPH</name>
<gene>
    <name evidence="2" type="ORF">GMJLKIPL_1396</name>
</gene>
<evidence type="ECO:0000313" key="3">
    <source>
        <dbReference type="Proteomes" id="UP001055153"/>
    </source>
</evidence>
<keyword evidence="3" id="KW-1185">Reference proteome</keyword>
<reference evidence="2" key="2">
    <citation type="submission" date="2021-08" db="EMBL/GenBank/DDBJ databases">
        <authorList>
            <person name="Tani A."/>
            <person name="Ola A."/>
            <person name="Ogura Y."/>
            <person name="Katsura K."/>
            <person name="Hayashi T."/>
        </authorList>
    </citation>
    <scope>NUCLEOTIDE SEQUENCE</scope>
    <source>
        <strain evidence="2">DSM 17168</strain>
    </source>
</reference>
<sequence>MGALRRFLGLETRASPPAPAVKASDPFLASYFGLGWNGRQYASPDEAVQCIAVAARCVSLIAEGLASLPLNVLRLTEDGGREPAPDHYLMPLLNSVSNDRATAFSVREGLVRDVATWGNGFARQHIDGRGRVIAIDHLPHPWVGIERLPSGRLRFRVTDPVHGTIVLTQDETVHLRYATRDGFIGVSPLQWAGAAIGLVVGQADLAQSQVDRGFTPDLSFETDASFFSAAQGNQAASPYGHDMAENAFQRLKKQLHERVQRLRNEPFTLLLEGGLTAKPLAPSGREAQFHESRLTGMEDVARLYGVPLSVVGLGKNASYGSLSEESRALVRDCFTPWARRIETELMRSLLTTESRRQFVIEHDLTGLLRGDLAARFAAYREGIEATVLCPNDARRMEGLPPRPGGNLYANPNTTPAAPPQQQVPPANAAA</sequence>
<dbReference type="RefSeq" id="WP_238234363.1">
    <property type="nucleotide sequence ID" value="NZ_BPQQ01000016.1"/>
</dbReference>
<reference evidence="2" key="1">
    <citation type="journal article" date="2021" name="Front. Microbiol.">
        <title>Comprehensive Comparative Genomics and Phenotyping of Methylobacterium Species.</title>
        <authorList>
            <person name="Alessa O."/>
            <person name="Ogura Y."/>
            <person name="Fujitani Y."/>
            <person name="Takami H."/>
            <person name="Hayashi T."/>
            <person name="Sahin N."/>
            <person name="Tani A."/>
        </authorList>
    </citation>
    <scope>NUCLEOTIDE SEQUENCE</scope>
    <source>
        <strain evidence="2">DSM 17168</strain>
    </source>
</reference>
<evidence type="ECO:0000313" key="2">
    <source>
        <dbReference type="EMBL" id="GJD99478.1"/>
    </source>
</evidence>
<evidence type="ECO:0000256" key="1">
    <source>
        <dbReference type="SAM" id="MobiDB-lite"/>
    </source>
</evidence>
<accession>A0ABQ4SAD2</accession>
<feature type="region of interest" description="Disordered" evidence="1">
    <location>
        <begin position="398"/>
        <end position="430"/>
    </location>
</feature>
<comment type="caution">
    <text evidence="2">The sequence shown here is derived from an EMBL/GenBank/DDBJ whole genome shotgun (WGS) entry which is preliminary data.</text>
</comment>
<dbReference type="Pfam" id="PF04860">
    <property type="entry name" value="Phage_portal"/>
    <property type="match status" value="1"/>
</dbReference>
<dbReference type="EMBL" id="BPQQ01000016">
    <property type="protein sequence ID" value="GJD99478.1"/>
    <property type="molecule type" value="Genomic_DNA"/>
</dbReference>
<protein>
    <recommendedName>
        <fullName evidence="4">Phage portal protein</fullName>
    </recommendedName>
</protein>